<keyword evidence="4" id="KW-1185">Reference proteome</keyword>
<dbReference type="PANTHER" id="PTHR36932">
    <property type="entry name" value="CAPSULAR POLYSACCHARIDE BIOSYNTHESIS PROTEIN"/>
    <property type="match status" value="1"/>
</dbReference>
<proteinExistence type="predicted"/>
<protein>
    <submittedName>
        <fullName evidence="3">AMP-binding protein</fullName>
    </submittedName>
</protein>
<dbReference type="SUPFAM" id="SSF56801">
    <property type="entry name" value="Acetyl-CoA synthetase-like"/>
    <property type="match status" value="1"/>
</dbReference>
<evidence type="ECO:0000259" key="2">
    <source>
        <dbReference type="Pfam" id="PF00501"/>
    </source>
</evidence>
<dbReference type="Pfam" id="PF00501">
    <property type="entry name" value="AMP-binding"/>
    <property type="match status" value="1"/>
</dbReference>
<gene>
    <name evidence="3" type="ORF">SYV04_39125</name>
</gene>
<evidence type="ECO:0000313" key="3">
    <source>
        <dbReference type="EMBL" id="MDY7232465.1"/>
    </source>
</evidence>
<dbReference type="Gene3D" id="3.40.50.12780">
    <property type="entry name" value="N-terminal domain of ligase-like"/>
    <property type="match status" value="1"/>
</dbReference>
<feature type="domain" description="AMP-dependent synthetase/ligase" evidence="2">
    <location>
        <begin position="101"/>
        <end position="270"/>
    </location>
</feature>
<accession>A0ABU5HK69</accession>
<feature type="region of interest" description="Disordered" evidence="1">
    <location>
        <begin position="1"/>
        <end position="22"/>
    </location>
</feature>
<name>A0ABU5HK69_9BACT</name>
<dbReference type="RefSeq" id="WP_321551179.1">
    <property type="nucleotide sequence ID" value="NZ_JAXIVS010000020.1"/>
</dbReference>
<organism evidence="3 4">
    <name type="scientific">Hyalangium rubrum</name>
    <dbReference type="NCBI Taxonomy" id="3103134"/>
    <lineage>
        <taxon>Bacteria</taxon>
        <taxon>Pseudomonadati</taxon>
        <taxon>Myxococcota</taxon>
        <taxon>Myxococcia</taxon>
        <taxon>Myxococcales</taxon>
        <taxon>Cystobacterineae</taxon>
        <taxon>Archangiaceae</taxon>
        <taxon>Hyalangium</taxon>
    </lineage>
</organism>
<dbReference type="InterPro" id="IPR000873">
    <property type="entry name" value="AMP-dep_synth/lig_dom"/>
</dbReference>
<dbReference type="EMBL" id="JAXIVS010000020">
    <property type="protein sequence ID" value="MDY7232465.1"/>
    <property type="molecule type" value="Genomic_DNA"/>
</dbReference>
<dbReference type="InterPro" id="IPR042099">
    <property type="entry name" value="ANL_N_sf"/>
</dbReference>
<dbReference type="Proteomes" id="UP001291309">
    <property type="component" value="Unassembled WGS sequence"/>
</dbReference>
<evidence type="ECO:0000256" key="1">
    <source>
        <dbReference type="SAM" id="MobiDB-lite"/>
    </source>
</evidence>
<comment type="caution">
    <text evidence="3">The sequence shown here is derived from an EMBL/GenBank/DDBJ whole genome shotgun (WGS) entry which is preliminary data.</text>
</comment>
<reference evidence="3 4" key="1">
    <citation type="submission" date="2023-12" db="EMBL/GenBank/DDBJ databases">
        <title>the genome sequence of Hyalangium sp. s54d21.</title>
        <authorList>
            <person name="Zhang X."/>
        </authorList>
    </citation>
    <scope>NUCLEOTIDE SEQUENCE [LARGE SCALE GENOMIC DNA]</scope>
    <source>
        <strain evidence="4">s54d21</strain>
    </source>
</reference>
<sequence>MSRPPHLGVAPRARIRRDTSSQRPHIEWAESIARDLARFARLPDEALARAELEARLEAFRAALRDSPFHAQRLHAAGLHPGDLRSLEDLRHLPTLDRAELARSWDAVPTLAPENAECVVVKSSGTTGDPVNVVRDRRDCLHMWAGLRFFAERAGVELPSRPRVVLLDALPGGLEYSVRLPILYDGALHRISVLRADARERLERVKPAVIFSDPEGLRWLVEQQGLPAPRLLLSSAQHLSTELRAALGRVVGAPVLNYYATTETGPLAWECLAHTGHFHVMAPDVWVEPGLQEVVVTRLRPSVLPLLRYRPGDAGTVRRDACSCGFQGWTLEGFGGRGACHFLTPAGRAVDAWQLAWVFKHHTLRAFRLTQVEPERFALELAGASEGDTGPLCERLTAALRNLGWERPRVDLRHVAPAVLGTGAKPLPFRALGSG</sequence>
<dbReference type="PANTHER" id="PTHR36932:SF1">
    <property type="entry name" value="CAPSULAR POLYSACCHARIDE BIOSYNTHESIS PROTEIN"/>
    <property type="match status" value="1"/>
</dbReference>
<dbReference type="InterPro" id="IPR053158">
    <property type="entry name" value="CapK_Type1_Caps_Biosynth"/>
</dbReference>
<evidence type="ECO:0000313" key="4">
    <source>
        <dbReference type="Proteomes" id="UP001291309"/>
    </source>
</evidence>